<reference evidence="1 2" key="1">
    <citation type="submission" date="2022-11" db="EMBL/GenBank/DDBJ databases">
        <title>Minimal conservation of predation-associated metabolite biosynthetic gene clusters underscores biosynthetic potential of Myxococcota including descriptions for ten novel species: Archangium lansinium sp. nov., Myxococcus landrumus sp. nov., Nannocystis bai.</title>
        <authorList>
            <person name="Ahearne A."/>
            <person name="Stevens C."/>
            <person name="Dowd S."/>
        </authorList>
    </citation>
    <scope>NUCLEOTIDE SEQUENCE [LARGE SCALE GENOMIC DNA]</scope>
    <source>
        <strain evidence="1 2">RJM3</strain>
    </source>
</reference>
<evidence type="ECO:0000313" key="2">
    <source>
        <dbReference type="Proteomes" id="UP001221411"/>
    </source>
</evidence>
<gene>
    <name evidence="1" type="ORF">POL67_05035</name>
</gene>
<keyword evidence="2" id="KW-1185">Reference proteome</keyword>
<organism evidence="1 2">
    <name type="scientific">Polyangium mundeleinium</name>
    <dbReference type="NCBI Taxonomy" id="2995306"/>
    <lineage>
        <taxon>Bacteria</taxon>
        <taxon>Pseudomonadati</taxon>
        <taxon>Myxococcota</taxon>
        <taxon>Polyangia</taxon>
        <taxon>Polyangiales</taxon>
        <taxon>Polyangiaceae</taxon>
        <taxon>Polyangium</taxon>
    </lineage>
</organism>
<accession>A0ABT5EFV9</accession>
<dbReference type="RefSeq" id="WP_271931054.1">
    <property type="nucleotide sequence ID" value="NZ_JAQNDO010000001.1"/>
</dbReference>
<dbReference type="Proteomes" id="UP001221411">
    <property type="component" value="Unassembled WGS sequence"/>
</dbReference>
<evidence type="ECO:0000313" key="1">
    <source>
        <dbReference type="EMBL" id="MDC0740700.1"/>
    </source>
</evidence>
<name>A0ABT5EFV9_9BACT</name>
<comment type="caution">
    <text evidence="1">The sequence shown here is derived from an EMBL/GenBank/DDBJ whole genome shotgun (WGS) entry which is preliminary data.</text>
</comment>
<proteinExistence type="predicted"/>
<sequence length="89" mass="8973">MPCFDGAECIENLCKAGLDGQCEGNHQCKSNRCLNGFCAACMNGGDCGGPACTMGACPPATAPDGAYCIDNDDCISGSCTGFPPRCAPP</sequence>
<dbReference type="EMBL" id="JAQNDO010000001">
    <property type="protein sequence ID" value="MDC0740700.1"/>
    <property type="molecule type" value="Genomic_DNA"/>
</dbReference>
<protein>
    <submittedName>
        <fullName evidence="1">Uncharacterized protein</fullName>
    </submittedName>
</protein>